<protein>
    <submittedName>
        <fullName evidence="1">Uncharacterized protein</fullName>
    </submittedName>
</protein>
<proteinExistence type="predicted"/>
<name>A0AAD2G640_9STRA</name>
<dbReference type="Proteomes" id="UP001295423">
    <property type="component" value="Unassembled WGS sequence"/>
</dbReference>
<keyword evidence="2" id="KW-1185">Reference proteome</keyword>
<accession>A0AAD2G640</accession>
<evidence type="ECO:0000313" key="1">
    <source>
        <dbReference type="EMBL" id="CAJ1964422.1"/>
    </source>
</evidence>
<dbReference type="AlphaFoldDB" id="A0AAD2G640"/>
<comment type="caution">
    <text evidence="1">The sequence shown here is derived from an EMBL/GenBank/DDBJ whole genome shotgun (WGS) entry which is preliminary data.</text>
</comment>
<organism evidence="1 2">
    <name type="scientific">Cylindrotheca closterium</name>
    <dbReference type="NCBI Taxonomy" id="2856"/>
    <lineage>
        <taxon>Eukaryota</taxon>
        <taxon>Sar</taxon>
        <taxon>Stramenopiles</taxon>
        <taxon>Ochrophyta</taxon>
        <taxon>Bacillariophyta</taxon>
        <taxon>Bacillariophyceae</taxon>
        <taxon>Bacillariophycidae</taxon>
        <taxon>Bacillariales</taxon>
        <taxon>Bacillariaceae</taxon>
        <taxon>Cylindrotheca</taxon>
    </lineage>
</organism>
<reference evidence="1" key="1">
    <citation type="submission" date="2023-08" db="EMBL/GenBank/DDBJ databases">
        <authorList>
            <person name="Audoor S."/>
            <person name="Bilcke G."/>
        </authorList>
    </citation>
    <scope>NUCLEOTIDE SEQUENCE</scope>
</reference>
<sequence length="260" mass="29957">MTPTERYRREKSRFEQAYLQRKNPPVPNALRDRRAMRRKAQMKRLRVSLYQAIKKRIGTQRKRAQLQGSHKYERSIQERMHNLAFQQVGNTNKGEYDADEALVVAGVIQQIRDGVNGGIDGQDGVLFIQQYYLNKGLKIFKEQGKDAAMKELDQLIKSSCWTLISIEKLRPTKRNKAIDAMMLLAEKNDGVTIKGRCVFKGNKTRDWLSCEDTASPTALHEAIICTGVIDAHEWWSYAGYVQETEAKQPQQYTCGTNWSR</sequence>
<evidence type="ECO:0000313" key="2">
    <source>
        <dbReference type="Proteomes" id="UP001295423"/>
    </source>
</evidence>
<gene>
    <name evidence="1" type="ORF">CYCCA115_LOCUS20624</name>
</gene>
<dbReference type="EMBL" id="CAKOGP040002183">
    <property type="protein sequence ID" value="CAJ1964422.1"/>
    <property type="molecule type" value="Genomic_DNA"/>
</dbReference>